<dbReference type="Proteomes" id="UP000442707">
    <property type="component" value="Unassembled WGS sequence"/>
</dbReference>
<reference evidence="2 3" key="1">
    <citation type="submission" date="2019-09" db="EMBL/GenBank/DDBJ databases">
        <title>Screening of Novel Bioactive Compounds from Soil-Associated.</title>
        <authorList>
            <person name="Zhao S."/>
        </authorList>
    </citation>
    <scope>NUCLEOTIDE SEQUENCE [LARGE SCALE GENOMIC DNA]</scope>
    <source>
        <strain evidence="2 3">HIT-DPA4</strain>
    </source>
</reference>
<dbReference type="InterPro" id="IPR011989">
    <property type="entry name" value="ARM-like"/>
</dbReference>
<evidence type="ECO:0000313" key="2">
    <source>
        <dbReference type="EMBL" id="KAB1145230.1"/>
    </source>
</evidence>
<organism evidence="2 3">
    <name type="scientific">Streptomyces luteolifulvus</name>
    <dbReference type="NCBI Taxonomy" id="2615112"/>
    <lineage>
        <taxon>Bacteria</taxon>
        <taxon>Bacillati</taxon>
        <taxon>Actinomycetota</taxon>
        <taxon>Actinomycetes</taxon>
        <taxon>Kitasatosporales</taxon>
        <taxon>Streptomycetaceae</taxon>
        <taxon>Streptomyces</taxon>
    </lineage>
</organism>
<protein>
    <submittedName>
        <fullName evidence="2">HEAT repeat domain-containing protein</fullName>
    </submittedName>
</protein>
<gene>
    <name evidence="2" type="ORF">F7R91_18770</name>
</gene>
<sequence>MLTGIDEVDWASLRHAYGSAEDVPGLLRGLASTDPAEREVALDGMYGAVHHQGDVYDATIACVPFLFALAGSEEVPDRGGLVELLVSIGGEGEDQEAGGGAEASRGAEASTGAGRGMSRSGSLRGPCASAHAAVRAGGEVFVRLIGDGDAGVRRAAPAALVRFLDEPARVLGLLRERFVVERDDRVLLALAESLGFFVRRHPGHAAGALDLLTAQSSPPYGPGLRLAALGQLAHCAPDRLPSDLVSVAVGLLKERSRLRPAGHDESGPPETDTLVGRLRRLRPSDEEGSQLLRTLHTALGGRVDERIALLRGQLTSPDPADRCNAVWMSTGLFREWRADYSEPVAVIGAQLGAEEDRLREAAVYVLTDLFELAAPAADDLAALVASRPDLWVRRWERGAPTLGDPLKALARSGDPRAVAVLAEVLAGPVVPDDLGHVIVHLGPAAAPVAPALRRGLGSVDPGCPEKYGRAVPLLAALTALGDGQAVPEVLRVLRGALEASGPGNSLVGSSIRAVDAFGPAAREAIPVLRGLLDSEHAAAAAGALWSVEGDASAVLPVLLRESAADDPRRRGPAAEGLARLGPSARTALPALLRTTGSGQVWERVSAGCAVCRIGGEVEPVEPVLRSAWAENPHTRGTIAECLAAMGTSASPLRDLAEAELTAPRRHTARPGGHGSHGSHDIPNDEELVRWCREVVSEGG</sequence>
<evidence type="ECO:0000256" key="1">
    <source>
        <dbReference type="SAM" id="MobiDB-lite"/>
    </source>
</evidence>
<proteinExistence type="predicted"/>
<feature type="region of interest" description="Disordered" evidence="1">
    <location>
        <begin position="92"/>
        <end position="122"/>
    </location>
</feature>
<dbReference type="RefSeq" id="WP_150950210.1">
    <property type="nucleotide sequence ID" value="NZ_VZRB01000012.1"/>
</dbReference>
<dbReference type="AlphaFoldDB" id="A0A6H9UZI8"/>
<feature type="compositionally biased region" description="Low complexity" evidence="1">
    <location>
        <begin position="102"/>
        <end position="122"/>
    </location>
</feature>
<dbReference type="InterPro" id="IPR016024">
    <property type="entry name" value="ARM-type_fold"/>
</dbReference>
<evidence type="ECO:0000313" key="3">
    <source>
        <dbReference type="Proteomes" id="UP000442707"/>
    </source>
</evidence>
<accession>A0A6H9UZI8</accession>
<name>A0A6H9UZI8_9ACTN</name>
<dbReference type="Gene3D" id="1.25.10.10">
    <property type="entry name" value="Leucine-rich Repeat Variant"/>
    <property type="match status" value="2"/>
</dbReference>
<dbReference type="SUPFAM" id="SSF48371">
    <property type="entry name" value="ARM repeat"/>
    <property type="match status" value="1"/>
</dbReference>
<dbReference type="EMBL" id="VZRB01000012">
    <property type="protein sequence ID" value="KAB1145230.1"/>
    <property type="molecule type" value="Genomic_DNA"/>
</dbReference>
<keyword evidence="3" id="KW-1185">Reference proteome</keyword>
<comment type="caution">
    <text evidence="2">The sequence shown here is derived from an EMBL/GenBank/DDBJ whole genome shotgun (WGS) entry which is preliminary data.</text>
</comment>